<dbReference type="SUPFAM" id="SSF53137">
    <property type="entry name" value="Translational machinery components"/>
    <property type="match status" value="1"/>
</dbReference>
<dbReference type="InterPro" id="IPR001971">
    <property type="entry name" value="Ribosomal_uS11"/>
</dbReference>
<keyword evidence="2 7" id="KW-0699">rRNA-binding</keyword>
<gene>
    <name evidence="7" type="primary">rpsK</name>
    <name evidence="9" type="ORF">UT12_C0009G0022</name>
</gene>
<dbReference type="GO" id="GO:0006412">
    <property type="term" value="P:translation"/>
    <property type="evidence" value="ECO:0007669"/>
    <property type="project" value="UniProtKB-UniRule"/>
</dbReference>
<dbReference type="InterPro" id="IPR036967">
    <property type="entry name" value="Ribosomal_uS11_sf"/>
</dbReference>
<dbReference type="PANTHER" id="PTHR11759">
    <property type="entry name" value="40S RIBOSOMAL PROTEIN S14/30S RIBOSOMAL PROTEIN S11"/>
    <property type="match status" value="1"/>
</dbReference>
<protein>
    <recommendedName>
        <fullName evidence="6 7">Small ribosomal subunit protein uS11</fullName>
    </recommendedName>
</protein>
<dbReference type="GO" id="GO:1990904">
    <property type="term" value="C:ribonucleoprotein complex"/>
    <property type="evidence" value="ECO:0007669"/>
    <property type="project" value="UniProtKB-KW"/>
</dbReference>
<dbReference type="InterPro" id="IPR019981">
    <property type="entry name" value="Ribosomal_uS11_bac-type"/>
</dbReference>
<evidence type="ECO:0000256" key="4">
    <source>
        <dbReference type="ARBA" id="ARBA00022980"/>
    </source>
</evidence>
<dbReference type="EMBL" id="LBVP01000009">
    <property type="protein sequence ID" value="KKQ89713.1"/>
    <property type="molecule type" value="Genomic_DNA"/>
</dbReference>
<dbReference type="NCBIfam" id="NF003698">
    <property type="entry name" value="PRK05309.1"/>
    <property type="match status" value="1"/>
</dbReference>
<keyword evidence="3 7" id="KW-0694">RNA-binding</keyword>
<dbReference type="HAMAP" id="MF_01310">
    <property type="entry name" value="Ribosomal_uS11"/>
    <property type="match status" value="1"/>
</dbReference>
<evidence type="ECO:0000313" key="10">
    <source>
        <dbReference type="Proteomes" id="UP000034893"/>
    </source>
</evidence>
<evidence type="ECO:0000256" key="6">
    <source>
        <dbReference type="ARBA" id="ARBA00035160"/>
    </source>
</evidence>
<dbReference type="Proteomes" id="UP000034893">
    <property type="component" value="Unassembled WGS sequence"/>
</dbReference>
<dbReference type="PIRSF" id="PIRSF002131">
    <property type="entry name" value="Ribosomal_S11"/>
    <property type="match status" value="1"/>
</dbReference>
<dbReference type="Pfam" id="PF00411">
    <property type="entry name" value="Ribosomal_S11"/>
    <property type="match status" value="1"/>
</dbReference>
<evidence type="ECO:0000313" key="9">
    <source>
        <dbReference type="EMBL" id="KKQ89713.1"/>
    </source>
</evidence>
<dbReference type="AlphaFoldDB" id="A0A0G0LCN0"/>
<dbReference type="Gene3D" id="3.30.420.80">
    <property type="entry name" value="Ribosomal protein S11"/>
    <property type="match status" value="1"/>
</dbReference>
<evidence type="ECO:0000256" key="2">
    <source>
        <dbReference type="ARBA" id="ARBA00022730"/>
    </source>
</evidence>
<comment type="function">
    <text evidence="7">Located on the platform of the 30S subunit, it bridges several disparate RNA helices of the 16S rRNA. Forms part of the Shine-Dalgarno cleft in the 70S ribosome.</text>
</comment>
<dbReference type="GO" id="GO:0003735">
    <property type="term" value="F:structural constituent of ribosome"/>
    <property type="evidence" value="ECO:0007669"/>
    <property type="project" value="InterPro"/>
</dbReference>
<name>A0A0G0LCN0_9BACT</name>
<evidence type="ECO:0000256" key="3">
    <source>
        <dbReference type="ARBA" id="ARBA00022884"/>
    </source>
</evidence>
<dbReference type="FunFam" id="3.30.420.80:FF:000010">
    <property type="entry name" value="30S ribosomal protein S11"/>
    <property type="match status" value="1"/>
</dbReference>
<keyword evidence="4 7" id="KW-0689">Ribosomal protein</keyword>
<dbReference type="GO" id="GO:0005840">
    <property type="term" value="C:ribosome"/>
    <property type="evidence" value="ECO:0007669"/>
    <property type="project" value="UniProtKB-KW"/>
</dbReference>
<evidence type="ECO:0000256" key="7">
    <source>
        <dbReference type="HAMAP-Rule" id="MF_01310"/>
    </source>
</evidence>
<comment type="caution">
    <text evidence="9">The sequence shown here is derived from an EMBL/GenBank/DDBJ whole genome shotgun (WGS) entry which is preliminary data.</text>
</comment>
<dbReference type="NCBIfam" id="TIGR03632">
    <property type="entry name" value="uS11_bact"/>
    <property type="match status" value="1"/>
</dbReference>
<comment type="similarity">
    <text evidence="1 7 8">Belongs to the universal ribosomal protein uS11 family.</text>
</comment>
<evidence type="ECO:0000256" key="1">
    <source>
        <dbReference type="ARBA" id="ARBA00006194"/>
    </source>
</evidence>
<dbReference type="GO" id="GO:0019843">
    <property type="term" value="F:rRNA binding"/>
    <property type="evidence" value="ECO:0007669"/>
    <property type="project" value="UniProtKB-UniRule"/>
</dbReference>
<organism evidence="9 10">
    <name type="scientific">Candidatus Curtissbacteria bacterium GW2011_GWC2_38_9</name>
    <dbReference type="NCBI Taxonomy" id="1618414"/>
    <lineage>
        <taxon>Bacteria</taxon>
        <taxon>Candidatus Curtissiibacteriota</taxon>
    </lineage>
</organism>
<dbReference type="PATRIC" id="fig|1618414.3.peg.273"/>
<reference evidence="9 10" key="1">
    <citation type="journal article" date="2015" name="Nature">
        <title>rRNA introns, odd ribosomes, and small enigmatic genomes across a large radiation of phyla.</title>
        <authorList>
            <person name="Brown C.T."/>
            <person name="Hug L.A."/>
            <person name="Thomas B.C."/>
            <person name="Sharon I."/>
            <person name="Castelle C.J."/>
            <person name="Singh A."/>
            <person name="Wilkins M.J."/>
            <person name="Williams K.H."/>
            <person name="Banfield J.F."/>
        </authorList>
    </citation>
    <scope>NUCLEOTIDE SEQUENCE [LARGE SCALE GENOMIC DNA]</scope>
</reference>
<sequence>MTQKIKKTKNQAITLKKKAVDKNITYARAYVTATFNNTLITITDTNGSTVVWGSAGASGFKGARKSTPYAATTAVEEVARKAKEKGISSIEVYVKGPGPGRDGAIRAFKAAGLNITMIVDVTPIPHNGPRASKRRRV</sequence>
<dbReference type="PROSITE" id="PS00054">
    <property type="entry name" value="RIBOSOMAL_S11"/>
    <property type="match status" value="1"/>
</dbReference>
<dbReference type="InterPro" id="IPR018102">
    <property type="entry name" value="Ribosomal_uS11_CS"/>
</dbReference>
<proteinExistence type="inferred from homology"/>
<evidence type="ECO:0000256" key="8">
    <source>
        <dbReference type="RuleBase" id="RU003629"/>
    </source>
</evidence>
<comment type="subunit">
    <text evidence="7">Part of the 30S ribosomal subunit. Interacts with proteins S7 and S18. Binds to IF-3.</text>
</comment>
<accession>A0A0G0LCN0</accession>
<evidence type="ECO:0000256" key="5">
    <source>
        <dbReference type="ARBA" id="ARBA00023274"/>
    </source>
</evidence>
<keyword evidence="5 7" id="KW-0687">Ribonucleoprotein</keyword>